<proteinExistence type="predicted"/>
<dbReference type="Gene3D" id="4.10.860.20">
    <property type="entry name" value="Rabenosyn, Rab binding domain"/>
    <property type="match status" value="1"/>
</dbReference>
<evidence type="ECO:0000313" key="7">
    <source>
        <dbReference type="WBParaSite" id="MCU_007533-RC"/>
    </source>
</evidence>
<keyword evidence="1" id="KW-0479">Metal-binding</keyword>
<dbReference type="SMART" id="SM00064">
    <property type="entry name" value="FYVE"/>
    <property type="match status" value="1"/>
</dbReference>
<dbReference type="AlphaFoldDB" id="A0A5K3FHY2"/>
<evidence type="ECO:0000256" key="3">
    <source>
        <dbReference type="ARBA" id="ARBA00022833"/>
    </source>
</evidence>
<dbReference type="PANTHER" id="PTHR13510:SF44">
    <property type="entry name" value="RABENOSYN-5"/>
    <property type="match status" value="1"/>
</dbReference>
<dbReference type="InterPro" id="IPR021565">
    <property type="entry name" value="Rbsn_Rab-bd"/>
</dbReference>
<keyword evidence="4" id="KW-0175">Coiled coil</keyword>
<dbReference type="Gene3D" id="3.30.40.10">
    <property type="entry name" value="Zinc/RING finger domain, C3HC4 (zinc finger)"/>
    <property type="match status" value="1"/>
</dbReference>
<protein>
    <submittedName>
        <fullName evidence="7">C2H2-type domain-containing protein</fullName>
    </submittedName>
</protein>
<evidence type="ECO:0000256" key="2">
    <source>
        <dbReference type="ARBA" id="ARBA00022771"/>
    </source>
</evidence>
<dbReference type="SUPFAM" id="SSF140125">
    <property type="entry name" value="Rabenosyn-5 Rab-binding domain-like"/>
    <property type="match status" value="1"/>
</dbReference>
<sequence length="403" mass="44613">MEQAIVPWIDAKINLCPRCGVPFGLSWPTGDASEDTAPPLTSHSLLLSPPPTSFSRRARIGLRSASRLATALIDNNPVYRRMHHCRLCGHIICADCSYFLSKHDVRQIVEACDWAAASDSKNTILPPDLIPSIKDNILKRGVSYLSRSSSGTSLDSIVQKRSNPPDLRICGVCKSILEAKMQRLEEDNAVPLGFEQFQALKQEMENVEKKMPQFSSMAASLNCGEERYILEVAKSLRLEILQSLQKIETIGKEISSLDASSQPKVVASQARINRTVGQFARRFVQNNLPPLRVLPTEEEHRRLSERRTTNLAVACQRDPAKEPSPATGWMPSSSSLFSADAPIPEREGESDPRAVLLRQIDIVANYLAQAKVANRSDDEIHDLAENLADLESELARISTLPAK</sequence>
<dbReference type="InterPro" id="IPR011011">
    <property type="entry name" value="Znf_FYVE_PHD"/>
</dbReference>
<evidence type="ECO:0000256" key="5">
    <source>
        <dbReference type="SAM" id="MobiDB-lite"/>
    </source>
</evidence>
<keyword evidence="3" id="KW-0862">Zinc</keyword>
<feature type="region of interest" description="Disordered" evidence="5">
    <location>
        <begin position="316"/>
        <end position="350"/>
    </location>
</feature>
<dbReference type="InterPro" id="IPR000306">
    <property type="entry name" value="Znf_FYVE"/>
</dbReference>
<evidence type="ECO:0000256" key="4">
    <source>
        <dbReference type="SAM" id="Coils"/>
    </source>
</evidence>
<accession>A0A5K3FHY2</accession>
<dbReference type="Pfam" id="PF11464">
    <property type="entry name" value="Rbsn"/>
    <property type="match status" value="1"/>
</dbReference>
<dbReference type="InterPro" id="IPR052727">
    <property type="entry name" value="Rab4/Rab5_effector"/>
</dbReference>
<dbReference type="WBParaSite" id="MCU_007533-RC">
    <property type="protein sequence ID" value="MCU_007533-RC"/>
    <property type="gene ID" value="MCU_007533"/>
</dbReference>
<name>A0A5K3FHY2_MESCO</name>
<evidence type="ECO:0000256" key="1">
    <source>
        <dbReference type="ARBA" id="ARBA00022723"/>
    </source>
</evidence>
<dbReference type="PANTHER" id="PTHR13510">
    <property type="entry name" value="FYVE-FINGER-CONTAINING RAB5 EFFECTOR PROTEIN RABENOSYN-5-RELATED"/>
    <property type="match status" value="1"/>
</dbReference>
<organism evidence="7">
    <name type="scientific">Mesocestoides corti</name>
    <name type="common">Flatworm</name>
    <dbReference type="NCBI Taxonomy" id="53468"/>
    <lineage>
        <taxon>Eukaryota</taxon>
        <taxon>Metazoa</taxon>
        <taxon>Spiralia</taxon>
        <taxon>Lophotrochozoa</taxon>
        <taxon>Platyhelminthes</taxon>
        <taxon>Cestoda</taxon>
        <taxon>Eucestoda</taxon>
        <taxon>Cyclophyllidea</taxon>
        <taxon>Mesocestoididae</taxon>
        <taxon>Mesocestoides</taxon>
    </lineage>
</organism>
<feature type="domain" description="FYVE zinc finger" evidence="6">
    <location>
        <begin position="3"/>
        <end position="121"/>
    </location>
</feature>
<feature type="coiled-coil region" evidence="4">
    <location>
        <begin position="373"/>
        <end position="400"/>
    </location>
</feature>
<dbReference type="InterPro" id="IPR036531">
    <property type="entry name" value="Rbsn_Rab-bd_sf"/>
</dbReference>
<dbReference type="GO" id="GO:0008270">
    <property type="term" value="F:zinc ion binding"/>
    <property type="evidence" value="ECO:0007669"/>
    <property type="project" value="UniProtKB-KW"/>
</dbReference>
<evidence type="ECO:0000259" key="6">
    <source>
        <dbReference type="SMART" id="SM00064"/>
    </source>
</evidence>
<dbReference type="InterPro" id="IPR013083">
    <property type="entry name" value="Znf_RING/FYVE/PHD"/>
</dbReference>
<keyword evidence="2" id="KW-0863">Zinc-finger</keyword>
<dbReference type="SUPFAM" id="SSF57903">
    <property type="entry name" value="FYVE/PHD zinc finger"/>
    <property type="match status" value="1"/>
</dbReference>
<reference evidence="7" key="1">
    <citation type="submission" date="2019-11" db="UniProtKB">
        <authorList>
            <consortium name="WormBaseParasite"/>
        </authorList>
    </citation>
    <scope>IDENTIFICATION</scope>
</reference>